<keyword evidence="1" id="KW-0812">Transmembrane</keyword>
<proteinExistence type="predicted"/>
<evidence type="ECO:0008006" key="3">
    <source>
        <dbReference type="Google" id="ProtNLM"/>
    </source>
</evidence>
<gene>
    <name evidence="2" type="ORF">SSLFYP27_00047</name>
</gene>
<keyword evidence="1" id="KW-0472">Membrane</keyword>
<dbReference type="EMBL" id="CACRUO010000012">
    <property type="protein sequence ID" value="VYT71428.1"/>
    <property type="molecule type" value="Genomic_DNA"/>
</dbReference>
<feature type="transmembrane region" description="Helical" evidence="1">
    <location>
        <begin position="48"/>
        <end position="68"/>
    </location>
</feature>
<feature type="transmembrane region" description="Helical" evidence="1">
    <location>
        <begin position="88"/>
        <end position="108"/>
    </location>
</feature>
<feature type="transmembrane region" description="Helical" evidence="1">
    <location>
        <begin position="162"/>
        <end position="180"/>
    </location>
</feature>
<protein>
    <recommendedName>
        <fullName evidence="3">DUF5079 family protein</fullName>
    </recommendedName>
</protein>
<feature type="transmembrane region" description="Helical" evidence="1">
    <location>
        <begin position="20"/>
        <end position="42"/>
    </location>
</feature>
<feature type="transmembrane region" description="Helical" evidence="1">
    <location>
        <begin position="192"/>
        <end position="214"/>
    </location>
</feature>
<organism evidence="2">
    <name type="scientific">Staphylococcus simulans</name>
    <dbReference type="NCBI Taxonomy" id="1286"/>
    <lineage>
        <taxon>Bacteria</taxon>
        <taxon>Bacillati</taxon>
        <taxon>Bacillota</taxon>
        <taxon>Bacilli</taxon>
        <taxon>Bacillales</taxon>
        <taxon>Staphylococcaceae</taxon>
        <taxon>Staphylococcus</taxon>
    </lineage>
</organism>
<dbReference type="Pfam" id="PF16882">
    <property type="entry name" value="DUF5079"/>
    <property type="match status" value="1"/>
</dbReference>
<evidence type="ECO:0000313" key="2">
    <source>
        <dbReference type="EMBL" id="VYT71428.1"/>
    </source>
</evidence>
<accession>A0A6N2Z005</accession>
<keyword evidence="1" id="KW-1133">Transmembrane helix</keyword>
<sequence>MTTRARKDIYESLRKPGTQAISLITFFFILFTGLTFAFGLKLVNTPKYLLASTVVQIIIALIGFVPLLYKKKPGTYEKFVKRLTGFSVLCVVSMYNVTFAVYNVYFYLAAQHGVYLFKFWIIGTLTMTICYGFQLMQQFILFREPEKFKGESKNDRLVKKTVFLFIFKGLSYIVFIQKIIEYFTIPNIAESRFTIIIVALVIYGAMVFCSIVLYQSMLAVIEFNEEGHSNGTRRTNHA</sequence>
<dbReference type="AlphaFoldDB" id="A0A6N2Z005"/>
<feature type="transmembrane region" description="Helical" evidence="1">
    <location>
        <begin position="120"/>
        <end position="142"/>
    </location>
</feature>
<dbReference type="RefSeq" id="WP_156666425.1">
    <property type="nucleotide sequence ID" value="NZ_CACRUO010000012.1"/>
</dbReference>
<name>A0A6N2Z005_STASI</name>
<dbReference type="InterPro" id="IPR031690">
    <property type="entry name" value="DUF5079"/>
</dbReference>
<evidence type="ECO:0000256" key="1">
    <source>
        <dbReference type="SAM" id="Phobius"/>
    </source>
</evidence>
<reference evidence="2" key="1">
    <citation type="submission" date="2019-11" db="EMBL/GenBank/DDBJ databases">
        <authorList>
            <person name="Feng L."/>
        </authorList>
    </citation>
    <scope>NUCLEOTIDE SEQUENCE</scope>
    <source>
        <strain evidence="2">SsimulansLFYP27</strain>
    </source>
</reference>